<accession>A0A1U7NTG5</accession>
<dbReference type="EMBL" id="MSTI01000151">
    <property type="protein sequence ID" value="OLV16218.1"/>
    <property type="molecule type" value="Genomic_DNA"/>
</dbReference>
<organism evidence="2 3">
    <name type="scientific">Deinococcus marmoris</name>
    <dbReference type="NCBI Taxonomy" id="249408"/>
    <lineage>
        <taxon>Bacteria</taxon>
        <taxon>Thermotogati</taxon>
        <taxon>Deinococcota</taxon>
        <taxon>Deinococci</taxon>
        <taxon>Deinococcales</taxon>
        <taxon>Deinococcaceae</taxon>
        <taxon>Deinococcus</taxon>
    </lineage>
</organism>
<sequence>MFTLPKLRHAQPWHEQLKVRQWVNQFFALGSRKRNYHVTIGNNPHGHLAWVHAEARRVYISSSLLPVPPDHVRFDPVDEHRRTELLLKALLAHEAGHVRFSGPNPGGKLGELWNSLEDERIERLMAREFHELGPAFTFIGDIAAETGRGAGAWSYTAMEGALIWRFEHDRFHAHWAPRAEDHDIWHRTVRPLVESAWTLGTSEGVLAVAGEILEVLRQHQRSLTPPPAPEPEEQTPPSEQDPAATEPEDGQKPEDEPETDSGEDQGQFQ</sequence>
<evidence type="ECO:0000256" key="1">
    <source>
        <dbReference type="SAM" id="MobiDB-lite"/>
    </source>
</evidence>
<proteinExistence type="predicted"/>
<dbReference type="OrthoDB" id="54803at2"/>
<feature type="region of interest" description="Disordered" evidence="1">
    <location>
        <begin position="220"/>
        <end position="269"/>
    </location>
</feature>
<reference evidence="2 3" key="1">
    <citation type="submission" date="2017-01" db="EMBL/GenBank/DDBJ databases">
        <title>Genome Analysis of Deinococcus marmoris KOPRI26562.</title>
        <authorList>
            <person name="Kim J.H."/>
            <person name="Oh H.-M."/>
        </authorList>
    </citation>
    <scope>NUCLEOTIDE SEQUENCE [LARGE SCALE GENOMIC DNA]</scope>
    <source>
        <strain evidence="2 3">KOPRI26562</strain>
    </source>
</reference>
<dbReference type="AlphaFoldDB" id="A0A1U7NTG5"/>
<evidence type="ECO:0000313" key="3">
    <source>
        <dbReference type="Proteomes" id="UP000186607"/>
    </source>
</evidence>
<gene>
    <name evidence="2" type="ORF">BOO71_0012502</name>
</gene>
<evidence type="ECO:0000313" key="2">
    <source>
        <dbReference type="EMBL" id="OLV16218.1"/>
    </source>
</evidence>
<name>A0A1U7NTG5_9DEIO</name>
<dbReference type="RefSeq" id="WP_075835869.1">
    <property type="nucleotide sequence ID" value="NZ_MSTI01000151.1"/>
</dbReference>
<dbReference type="Proteomes" id="UP000186607">
    <property type="component" value="Unassembled WGS sequence"/>
</dbReference>
<comment type="caution">
    <text evidence="2">The sequence shown here is derived from an EMBL/GenBank/DDBJ whole genome shotgun (WGS) entry which is preliminary data.</text>
</comment>
<keyword evidence="3" id="KW-1185">Reference proteome</keyword>
<protein>
    <submittedName>
        <fullName evidence="2">Uncharacterized protein</fullName>
    </submittedName>
</protein>